<dbReference type="InterPro" id="IPR017896">
    <property type="entry name" value="4Fe4S_Fe-S-bd"/>
</dbReference>
<dbReference type="SUPFAM" id="SSF54862">
    <property type="entry name" value="4Fe-4S ferredoxins"/>
    <property type="match status" value="1"/>
</dbReference>
<evidence type="ECO:0000313" key="10">
    <source>
        <dbReference type="EMBL" id="WFD11860.1"/>
    </source>
</evidence>
<organism evidence="10 11">
    <name type="scientific">Tepidibacter hydrothermalis</name>
    <dbReference type="NCBI Taxonomy" id="3036126"/>
    <lineage>
        <taxon>Bacteria</taxon>
        <taxon>Bacillati</taxon>
        <taxon>Bacillota</taxon>
        <taxon>Clostridia</taxon>
        <taxon>Peptostreptococcales</taxon>
        <taxon>Peptostreptococcaceae</taxon>
        <taxon>Tepidibacter</taxon>
    </lineage>
</organism>
<keyword evidence="11" id="KW-1185">Reference proteome</keyword>
<dbReference type="PROSITE" id="PS51379">
    <property type="entry name" value="4FE4S_FER_2"/>
    <property type="match status" value="2"/>
</dbReference>
<dbReference type="RefSeq" id="WP_277734067.1">
    <property type="nucleotide sequence ID" value="NZ_CP120733.1"/>
</dbReference>
<dbReference type="Gene3D" id="3.40.50.360">
    <property type="match status" value="1"/>
</dbReference>
<dbReference type="InterPro" id="IPR029039">
    <property type="entry name" value="Flavoprotein-like_sf"/>
</dbReference>
<dbReference type="Gene3D" id="3.30.70.20">
    <property type="match status" value="1"/>
</dbReference>
<evidence type="ECO:0000256" key="7">
    <source>
        <dbReference type="ARBA" id="ARBA00023014"/>
    </source>
</evidence>
<evidence type="ECO:0000313" key="11">
    <source>
        <dbReference type="Proteomes" id="UP001222800"/>
    </source>
</evidence>
<feature type="domain" description="4Fe-4S ferredoxin-type" evidence="9">
    <location>
        <begin position="226"/>
        <end position="249"/>
    </location>
</feature>
<evidence type="ECO:0000259" key="9">
    <source>
        <dbReference type="PROSITE" id="PS51379"/>
    </source>
</evidence>
<evidence type="ECO:0000259" key="8">
    <source>
        <dbReference type="PROSITE" id="PS50902"/>
    </source>
</evidence>
<dbReference type="InterPro" id="IPR047964">
    <property type="entry name" value="EFR1-like"/>
</dbReference>
<dbReference type="InterPro" id="IPR008254">
    <property type="entry name" value="Flavodoxin/NO_synth"/>
</dbReference>
<keyword evidence="5" id="KW-0479">Metal-binding</keyword>
<dbReference type="InterPro" id="IPR050157">
    <property type="entry name" value="PSI_iron-sulfur_center"/>
</dbReference>
<sequence length="265" mass="30796">MKAAVIYFTGTGNTLRVGEVFKAYLENIAYNVDMIDITKHSRNLKDYDLFITGTPTQNSVSTFNMNDFIIKYISKKNNPKARFITYVTHSWGTAFGHLTLKDFISRRGFEVVGARAFIAPNNFYMFRKDEPKFEEKKFQQTLRNIYDGVWNLMKSFTDGQVQIDQRSMLKKNLWYARSIFTKYTVFSRFAKMMIKVDSDKCSKCKVCVNKCPNNNIVLSNNRIQFSNQCLACGRCLHICPKNAYLLSNKPFEQYEGIKKPIVELI</sequence>
<dbReference type="PROSITE" id="PS00198">
    <property type="entry name" value="4FE4S_FER_1"/>
    <property type="match status" value="2"/>
</dbReference>
<keyword evidence="7" id="KW-0411">Iron-sulfur</keyword>
<dbReference type="PROSITE" id="PS50902">
    <property type="entry name" value="FLAVODOXIN_LIKE"/>
    <property type="match status" value="1"/>
</dbReference>
<feature type="domain" description="Flavodoxin-like" evidence="8">
    <location>
        <begin position="3"/>
        <end position="146"/>
    </location>
</feature>
<dbReference type="PANTHER" id="PTHR24960:SF79">
    <property type="entry name" value="PHOTOSYSTEM I IRON-SULFUR CENTER"/>
    <property type="match status" value="1"/>
</dbReference>
<evidence type="ECO:0000256" key="6">
    <source>
        <dbReference type="ARBA" id="ARBA00023004"/>
    </source>
</evidence>
<reference evidence="10 11" key="1">
    <citation type="submission" date="2023-03" db="EMBL/GenBank/DDBJ databases">
        <title>Complete genome sequence of Tepidibacter sp. SWIR-1, isolated from a deep-sea hydrothermal vent.</title>
        <authorList>
            <person name="Li X."/>
        </authorList>
    </citation>
    <scope>NUCLEOTIDE SEQUENCE [LARGE SCALE GENOMIC DNA]</scope>
    <source>
        <strain evidence="10 11">SWIR-1</strain>
    </source>
</reference>
<gene>
    <name evidence="10" type="ORF">P4S50_07220</name>
</gene>
<accession>A0ABY8EIN7</accession>
<dbReference type="InterPro" id="IPR017900">
    <property type="entry name" value="4Fe4S_Fe_S_CS"/>
</dbReference>
<evidence type="ECO:0000256" key="3">
    <source>
        <dbReference type="ARBA" id="ARBA00013529"/>
    </source>
</evidence>
<protein>
    <recommendedName>
        <fullName evidence="3">Ferredoxin</fullName>
    </recommendedName>
</protein>
<dbReference type="PANTHER" id="PTHR24960">
    <property type="entry name" value="PHOTOSYSTEM I IRON-SULFUR CENTER-RELATED"/>
    <property type="match status" value="1"/>
</dbReference>
<comment type="function">
    <text evidence="2">Ferredoxins are iron-sulfur proteins that transfer electrons in a wide variety of metabolic reactions.</text>
</comment>
<dbReference type="EMBL" id="CP120733">
    <property type="protein sequence ID" value="WFD11860.1"/>
    <property type="molecule type" value="Genomic_DNA"/>
</dbReference>
<evidence type="ECO:0000256" key="1">
    <source>
        <dbReference type="ARBA" id="ARBA00001966"/>
    </source>
</evidence>
<feature type="domain" description="4Fe-4S ferredoxin-type" evidence="9">
    <location>
        <begin position="192"/>
        <end position="221"/>
    </location>
</feature>
<evidence type="ECO:0000256" key="4">
    <source>
        <dbReference type="ARBA" id="ARBA00022485"/>
    </source>
</evidence>
<dbReference type="Proteomes" id="UP001222800">
    <property type="component" value="Chromosome"/>
</dbReference>
<name>A0ABY8EIN7_9FIRM</name>
<dbReference type="Pfam" id="PF13187">
    <property type="entry name" value="Fer4_9"/>
    <property type="match status" value="1"/>
</dbReference>
<comment type="cofactor">
    <cofactor evidence="1">
        <name>[4Fe-4S] cluster</name>
        <dbReference type="ChEBI" id="CHEBI:49883"/>
    </cofactor>
</comment>
<keyword evidence="4" id="KW-0004">4Fe-4S</keyword>
<evidence type="ECO:0000256" key="5">
    <source>
        <dbReference type="ARBA" id="ARBA00022723"/>
    </source>
</evidence>
<evidence type="ECO:0000256" key="2">
    <source>
        <dbReference type="ARBA" id="ARBA00003532"/>
    </source>
</evidence>
<keyword evidence="6" id="KW-0408">Iron</keyword>
<dbReference type="SUPFAM" id="SSF52218">
    <property type="entry name" value="Flavoproteins"/>
    <property type="match status" value="1"/>
</dbReference>
<dbReference type="NCBIfam" id="NF038196">
    <property type="entry name" value="ferrodoxin_EFR1"/>
    <property type="match status" value="1"/>
</dbReference>
<proteinExistence type="predicted"/>